<name>A0A7W7PIE0_9ACTN</name>
<evidence type="ECO:0000256" key="1">
    <source>
        <dbReference type="ARBA" id="ARBA00022857"/>
    </source>
</evidence>
<dbReference type="RefSeq" id="WP_184346444.1">
    <property type="nucleotide sequence ID" value="NZ_JACHJH010000001.1"/>
</dbReference>
<gene>
    <name evidence="5" type="ORF">FHS39_000951</name>
</gene>
<dbReference type="InterPro" id="IPR020843">
    <property type="entry name" value="ER"/>
</dbReference>
<dbReference type="GO" id="GO:0035925">
    <property type="term" value="F:mRNA 3'-UTR AU-rich region binding"/>
    <property type="evidence" value="ECO:0007669"/>
    <property type="project" value="TreeGrafter"/>
</dbReference>
<evidence type="ECO:0000313" key="6">
    <source>
        <dbReference type="Proteomes" id="UP000556084"/>
    </source>
</evidence>
<dbReference type="InterPro" id="IPR036291">
    <property type="entry name" value="NAD(P)-bd_dom_sf"/>
</dbReference>
<dbReference type="CDD" id="cd08244">
    <property type="entry name" value="MDR_enoyl_red"/>
    <property type="match status" value="1"/>
</dbReference>
<protein>
    <submittedName>
        <fullName evidence="5">NADPH2:quinone reductase</fullName>
        <ecNumber evidence="5">1.6.5.5</ecNumber>
    </submittedName>
</protein>
<dbReference type="AlphaFoldDB" id="A0A7W7PIE0"/>
<comment type="caution">
    <text evidence="5">The sequence shown here is derived from an EMBL/GenBank/DDBJ whole genome shotgun (WGS) entry which is preliminary data.</text>
</comment>
<dbReference type="SUPFAM" id="SSF50129">
    <property type="entry name" value="GroES-like"/>
    <property type="match status" value="1"/>
</dbReference>
<sequence length="334" mass="33702">MHAVRLHTFGPAESLVHGPAGDPAPGPGQVRIAVAAAGVHVADTVQRSGSADGPYALPELPAIPGREVAGTVDALGEGTDPAWLGRRVVAHLGTAPAPGGYAELAVADADRLHALPEGLAEERAVAMIGTGRTALGILGFTELSPDDVVVVTAAAGGLGSLLVQYAKNAGATVVGLAGGPAKTAHVRALGADLAFDYTLPEWDEYARTALWSRTATVVLDGVGGAVARAAVGLLGPGGTHLVFGWASGEGGPLALSPAELAERSLTSRNVLGPAMLERFGGGLRGLRHLEEESLAQAAAGKVVPVVHCFPLAQAAAAHRALEERRTMGKVVLVP</sequence>
<evidence type="ECO:0000256" key="3">
    <source>
        <dbReference type="SAM" id="MobiDB-lite"/>
    </source>
</evidence>
<proteinExistence type="predicted"/>
<keyword evidence="1" id="KW-0521">NADP</keyword>
<dbReference type="Gene3D" id="3.40.50.720">
    <property type="entry name" value="NAD(P)-binding Rossmann-like Domain"/>
    <property type="match status" value="1"/>
</dbReference>
<dbReference type="PANTHER" id="PTHR48106:SF13">
    <property type="entry name" value="QUINONE OXIDOREDUCTASE-RELATED"/>
    <property type="match status" value="1"/>
</dbReference>
<evidence type="ECO:0000313" key="5">
    <source>
        <dbReference type="EMBL" id="MBB4891951.1"/>
    </source>
</evidence>
<dbReference type="SMART" id="SM00829">
    <property type="entry name" value="PKS_ER"/>
    <property type="match status" value="1"/>
</dbReference>
<dbReference type="GO" id="GO:0005829">
    <property type="term" value="C:cytosol"/>
    <property type="evidence" value="ECO:0007669"/>
    <property type="project" value="TreeGrafter"/>
</dbReference>
<dbReference type="InterPro" id="IPR013154">
    <property type="entry name" value="ADH-like_N"/>
</dbReference>
<evidence type="ECO:0000256" key="2">
    <source>
        <dbReference type="ARBA" id="ARBA00023002"/>
    </source>
</evidence>
<reference evidence="5 6" key="1">
    <citation type="submission" date="2020-08" db="EMBL/GenBank/DDBJ databases">
        <title>Genomic Encyclopedia of Type Strains, Phase III (KMG-III): the genomes of soil and plant-associated and newly described type strains.</title>
        <authorList>
            <person name="Whitman W."/>
        </authorList>
    </citation>
    <scope>NUCLEOTIDE SEQUENCE [LARGE SCALE GENOMIC DNA]</scope>
    <source>
        <strain evidence="5 6">CECT 3266</strain>
    </source>
</reference>
<feature type="region of interest" description="Disordered" evidence="3">
    <location>
        <begin position="1"/>
        <end position="28"/>
    </location>
</feature>
<dbReference type="Proteomes" id="UP000556084">
    <property type="component" value="Unassembled WGS sequence"/>
</dbReference>
<organism evidence="5 6">
    <name type="scientific">Streptomyces olivoverticillatus</name>
    <dbReference type="NCBI Taxonomy" id="66427"/>
    <lineage>
        <taxon>Bacteria</taxon>
        <taxon>Bacillati</taxon>
        <taxon>Actinomycetota</taxon>
        <taxon>Actinomycetes</taxon>
        <taxon>Kitasatosporales</taxon>
        <taxon>Streptomycetaceae</taxon>
        <taxon>Streptomyces</taxon>
    </lineage>
</organism>
<dbReference type="SUPFAM" id="SSF51735">
    <property type="entry name" value="NAD(P)-binding Rossmann-fold domains"/>
    <property type="match status" value="1"/>
</dbReference>
<dbReference type="Pfam" id="PF00107">
    <property type="entry name" value="ADH_zinc_N"/>
    <property type="match status" value="1"/>
</dbReference>
<dbReference type="Gene3D" id="3.90.180.10">
    <property type="entry name" value="Medium-chain alcohol dehydrogenases, catalytic domain"/>
    <property type="match status" value="1"/>
</dbReference>
<accession>A0A7W7PIE0</accession>
<evidence type="ECO:0000259" key="4">
    <source>
        <dbReference type="SMART" id="SM00829"/>
    </source>
</evidence>
<dbReference type="GO" id="GO:0003960">
    <property type="term" value="F:quinone reductase (NADPH) activity"/>
    <property type="evidence" value="ECO:0007669"/>
    <property type="project" value="UniProtKB-EC"/>
</dbReference>
<dbReference type="PANTHER" id="PTHR48106">
    <property type="entry name" value="QUINONE OXIDOREDUCTASE PIG3-RELATED"/>
    <property type="match status" value="1"/>
</dbReference>
<keyword evidence="2 5" id="KW-0560">Oxidoreductase</keyword>
<dbReference type="InterPro" id="IPR013149">
    <property type="entry name" value="ADH-like_C"/>
</dbReference>
<dbReference type="Pfam" id="PF08240">
    <property type="entry name" value="ADH_N"/>
    <property type="match status" value="1"/>
</dbReference>
<keyword evidence="6" id="KW-1185">Reference proteome</keyword>
<feature type="domain" description="Enoyl reductase (ER)" evidence="4">
    <location>
        <begin position="10"/>
        <end position="332"/>
    </location>
</feature>
<dbReference type="EMBL" id="JACHJH010000001">
    <property type="protein sequence ID" value="MBB4891951.1"/>
    <property type="molecule type" value="Genomic_DNA"/>
</dbReference>
<dbReference type="EC" id="1.6.5.5" evidence="5"/>
<dbReference type="InterPro" id="IPR011032">
    <property type="entry name" value="GroES-like_sf"/>
</dbReference>
<dbReference type="GO" id="GO:0070402">
    <property type="term" value="F:NADPH binding"/>
    <property type="evidence" value="ECO:0007669"/>
    <property type="project" value="TreeGrafter"/>
</dbReference>